<dbReference type="Gene3D" id="3.30.2130.30">
    <property type="match status" value="1"/>
</dbReference>
<dbReference type="AlphaFoldDB" id="A0AAD9RLK1"/>
<feature type="domain" description="Ribosomal RNA large subunit methyltransferase K/L-like methyltransferase" evidence="1">
    <location>
        <begin position="244"/>
        <end position="409"/>
    </location>
</feature>
<keyword evidence="3" id="KW-1185">Reference proteome</keyword>
<name>A0AAD9RLK1_9HYME</name>
<protein>
    <recommendedName>
        <fullName evidence="1">Ribosomal RNA large subunit methyltransferase K/L-like methyltransferase domain-containing protein</fullName>
    </recommendedName>
</protein>
<dbReference type="Proteomes" id="UP001258017">
    <property type="component" value="Unassembled WGS sequence"/>
</dbReference>
<dbReference type="SUPFAM" id="SSF143437">
    <property type="entry name" value="THUMP domain-like"/>
    <property type="match status" value="1"/>
</dbReference>
<reference evidence="2" key="1">
    <citation type="submission" date="2021-08" db="EMBL/GenBank/DDBJ databases">
        <authorList>
            <person name="Misof B."/>
            <person name="Oliver O."/>
            <person name="Podsiadlowski L."/>
            <person name="Donath A."/>
            <person name="Peters R."/>
            <person name="Mayer C."/>
            <person name="Rust J."/>
            <person name="Gunkel S."/>
            <person name="Lesny P."/>
            <person name="Martin S."/>
            <person name="Oeyen J.P."/>
            <person name="Petersen M."/>
            <person name="Panagiotis P."/>
            <person name="Wilbrandt J."/>
            <person name="Tanja T."/>
        </authorList>
    </citation>
    <scope>NUCLEOTIDE SEQUENCE</scope>
    <source>
        <strain evidence="2">GBR_01_08_01A</strain>
        <tissue evidence="2">Thorax + abdomen</tissue>
    </source>
</reference>
<dbReference type="EMBL" id="JAIFRP010000038">
    <property type="protein sequence ID" value="KAK2582007.1"/>
    <property type="molecule type" value="Genomic_DNA"/>
</dbReference>
<dbReference type="PANTHER" id="PTHR14911">
    <property type="entry name" value="THUMP DOMAIN-CONTAINING"/>
    <property type="match status" value="1"/>
</dbReference>
<dbReference type="CDD" id="cd11715">
    <property type="entry name" value="THUMP_AdoMetMT"/>
    <property type="match status" value="1"/>
</dbReference>
<dbReference type="GO" id="GO:0043527">
    <property type="term" value="C:tRNA methyltransferase complex"/>
    <property type="evidence" value="ECO:0007669"/>
    <property type="project" value="UniProtKB-ARBA"/>
</dbReference>
<gene>
    <name evidence="2" type="ORF">KPH14_002438</name>
</gene>
<dbReference type="SUPFAM" id="SSF53335">
    <property type="entry name" value="S-adenosyl-L-methionine-dependent methyltransferases"/>
    <property type="match status" value="1"/>
</dbReference>
<evidence type="ECO:0000313" key="3">
    <source>
        <dbReference type="Proteomes" id="UP001258017"/>
    </source>
</evidence>
<dbReference type="FunFam" id="3.40.50.150:FF:000073">
    <property type="entry name" value="THUMP domain containing 3"/>
    <property type="match status" value="1"/>
</dbReference>
<organism evidence="2 3">
    <name type="scientific">Odynerus spinipes</name>
    <dbReference type="NCBI Taxonomy" id="1348599"/>
    <lineage>
        <taxon>Eukaryota</taxon>
        <taxon>Metazoa</taxon>
        <taxon>Ecdysozoa</taxon>
        <taxon>Arthropoda</taxon>
        <taxon>Hexapoda</taxon>
        <taxon>Insecta</taxon>
        <taxon>Pterygota</taxon>
        <taxon>Neoptera</taxon>
        <taxon>Endopterygota</taxon>
        <taxon>Hymenoptera</taxon>
        <taxon>Apocrita</taxon>
        <taxon>Aculeata</taxon>
        <taxon>Vespoidea</taxon>
        <taxon>Vespidae</taxon>
        <taxon>Eumeninae</taxon>
        <taxon>Odynerus</taxon>
    </lineage>
</organism>
<dbReference type="PANTHER" id="PTHR14911:SF13">
    <property type="entry name" value="TRNA (GUANINE(6)-N2)-METHYLTRANSFERASE THUMP3"/>
    <property type="match status" value="1"/>
</dbReference>
<comment type="caution">
    <text evidence="2">The sequence shown here is derived from an EMBL/GenBank/DDBJ whole genome shotgun (WGS) entry which is preliminary data.</text>
</comment>
<dbReference type="GO" id="GO:0016423">
    <property type="term" value="F:tRNA (guanine) methyltransferase activity"/>
    <property type="evidence" value="ECO:0007669"/>
    <property type="project" value="TreeGrafter"/>
</dbReference>
<accession>A0AAD9RLK1</accession>
<dbReference type="Pfam" id="PF01170">
    <property type="entry name" value="UPF0020"/>
    <property type="match status" value="1"/>
</dbReference>
<dbReference type="InterPro" id="IPR029063">
    <property type="entry name" value="SAM-dependent_MTases_sf"/>
</dbReference>
<reference evidence="2" key="2">
    <citation type="journal article" date="2023" name="Commun. Biol.">
        <title>Intrasexual cuticular hydrocarbon dimorphism in a wasp sheds light on hydrocarbon biosynthesis genes in Hymenoptera.</title>
        <authorList>
            <person name="Moris V.C."/>
            <person name="Podsiadlowski L."/>
            <person name="Martin S."/>
            <person name="Oeyen J.P."/>
            <person name="Donath A."/>
            <person name="Petersen M."/>
            <person name="Wilbrandt J."/>
            <person name="Misof B."/>
            <person name="Liedtke D."/>
            <person name="Thamm M."/>
            <person name="Scheiner R."/>
            <person name="Schmitt T."/>
            <person name="Niehuis O."/>
        </authorList>
    </citation>
    <scope>NUCLEOTIDE SEQUENCE</scope>
    <source>
        <strain evidence="2">GBR_01_08_01A</strain>
    </source>
</reference>
<dbReference type="Gene3D" id="3.40.50.150">
    <property type="entry name" value="Vaccinia Virus protein VP39"/>
    <property type="match status" value="1"/>
</dbReference>
<proteinExistence type="predicted"/>
<evidence type="ECO:0000259" key="1">
    <source>
        <dbReference type="Pfam" id="PF01170"/>
    </source>
</evidence>
<evidence type="ECO:0000313" key="2">
    <source>
        <dbReference type="EMBL" id="KAK2582007.1"/>
    </source>
</evidence>
<sequence>MDNTEDSNLYDLFQESSTNDDLFMIGTSVDTGFEWQAVDECKEKLNKNIRVVKKRGKIYFNLHWDQFAKVQEMRSIDNIFIVGSVLKLSFCGTDKENDLKLFEHAVQNNIKLEKALNAWKCVTNFLGKIYPTFSEYEEAAKNHKISKNIVEFSASKIRKRGQNPANAKENDVLKYRVTCERTGEHSFESSDVARVIGGELQDKYHWLVDLSMYHLEVLCKIVQNEMITQLRVTHESKHHRNIIYFGPTTLRATICYNLLRLAHPNPGDIIIDPMCGGGSIPIEGGLAYQNSYMLCGDNHTKAVLRSQSNINISCPNSKIDLTQWSVSHLPLLDSSIDVVVTDMPFGKRSGKMSDNRILYRELLLQLGRIVKSTTGRLVLLTYDRRSFNIALNMAGDLFKVTKMLGVNIGGLPAAVLMFL</sequence>
<dbReference type="InterPro" id="IPR000241">
    <property type="entry name" value="RlmKL-like_Mtase"/>
</dbReference>
<dbReference type="GO" id="GO:0030488">
    <property type="term" value="P:tRNA methylation"/>
    <property type="evidence" value="ECO:0007669"/>
    <property type="project" value="TreeGrafter"/>
</dbReference>